<evidence type="ECO:0000256" key="2">
    <source>
        <dbReference type="ARBA" id="ARBA00005417"/>
    </source>
</evidence>
<dbReference type="GO" id="GO:0016887">
    <property type="term" value="F:ATP hydrolysis activity"/>
    <property type="evidence" value="ECO:0007669"/>
    <property type="project" value="InterPro"/>
</dbReference>
<keyword evidence="7 9" id="KW-1133">Transmembrane helix</keyword>
<protein>
    <submittedName>
        <fullName evidence="12">ABC transporter ATP-binding protein, putative bacteriocin exporter and processing endoprotease C39</fullName>
    </submittedName>
</protein>
<dbReference type="SUPFAM" id="SSF52540">
    <property type="entry name" value="P-loop containing nucleoside triphosphate hydrolases"/>
    <property type="match status" value="1"/>
</dbReference>
<evidence type="ECO:0000259" key="11">
    <source>
        <dbReference type="PROSITE" id="PS50990"/>
    </source>
</evidence>
<dbReference type="AlphaFoldDB" id="N9VD73"/>
<evidence type="ECO:0000256" key="5">
    <source>
        <dbReference type="ARBA" id="ARBA00022807"/>
    </source>
</evidence>
<dbReference type="Proteomes" id="UP000013131">
    <property type="component" value="Unassembled WGS sequence"/>
</dbReference>
<evidence type="ECO:0000256" key="6">
    <source>
        <dbReference type="ARBA" id="ARBA00022840"/>
    </source>
</evidence>
<dbReference type="GO" id="GO:0005886">
    <property type="term" value="C:plasma membrane"/>
    <property type="evidence" value="ECO:0007669"/>
    <property type="project" value="UniProtKB-SubCell"/>
</dbReference>
<dbReference type="Gene3D" id="3.90.70.10">
    <property type="entry name" value="Cysteine proteinases"/>
    <property type="match status" value="1"/>
</dbReference>
<feature type="transmembrane region" description="Helical" evidence="9">
    <location>
        <begin position="198"/>
        <end position="222"/>
    </location>
</feature>
<sequence length="670" mass="78870">MQIRIQEDIKDCGLYALQAVYKFYWKKWLDINKLKYLCPYSQNGISIADLIESAEQLSIEIEPYKIAFDELISMQITSPCISIIKIDNFMHYIIIKNIKNGYVETYDSVNGKRKIKLTIFKEMYTNIILFTKKKKEKKSNKEFIEKFRLPFKIYFGFIFFLILLSLIIVSLNFFLSFINKFIFLYIQSFAWNNALKSILFLFWISIASVIANLVSALFLNFLRINIAKKIKNNFISKLETGNYNQITKIEQNEIILRYLSINMISNFYASILIFWPTLIFTLSFLIPLIFYVNLHSIIIIFSSNLIKVLLTYLINSRIYLASKKLITTNLNEINELSFLAKNYEPYGKEVWKNVSLFNYYDTLNLNASIEKTINKLNALKNSLYSFFTIISNSLIFLIFINIKNSNISDLLFIFQLQSLLNEPLNNFQTFLTEKKINRINIERLFFILNIPSNQNIEKVSLNEEIKMIEIKNLNFGYSSKKIISNMNLNIDSNYVLEGKNGSGKTTFLKILSGLFFDLNNSVLINQIPIEKIDKDWIANNIFMIDKDNNFPNVDLYTYLFFEIPEQQKNEILKNKEFISLLENLNLDLFANLFMLKNKLSMGQIQIIKLLPLMIRKFQLILLDESLEFIANNLLEKIRNLILKKQKTSIFIEVSHTNRFITKDHKIYKFL</sequence>
<dbReference type="Pfam" id="PF00005">
    <property type="entry name" value="ABC_tran"/>
    <property type="match status" value="1"/>
</dbReference>
<dbReference type="InterPro" id="IPR005074">
    <property type="entry name" value="Peptidase_C39"/>
</dbReference>
<evidence type="ECO:0000256" key="8">
    <source>
        <dbReference type="ARBA" id="ARBA00023136"/>
    </source>
</evidence>
<feature type="domain" description="Peptidase C39" evidence="11">
    <location>
        <begin position="6"/>
        <end position="131"/>
    </location>
</feature>
<keyword evidence="4" id="KW-0547">Nucleotide-binding</keyword>
<evidence type="ECO:0000313" key="12">
    <source>
        <dbReference type="EMBL" id="ENY69366.1"/>
    </source>
</evidence>
<keyword evidence="5" id="KW-0378">Hydrolase</keyword>
<keyword evidence="8 9" id="KW-0472">Membrane</keyword>
<feature type="transmembrane region" description="Helical" evidence="9">
    <location>
        <begin position="267"/>
        <end position="290"/>
    </location>
</feature>
<organism evidence="12 13">
    <name type="scientific">Metamycoplasma auris 15026</name>
    <dbReference type="NCBI Taxonomy" id="1188233"/>
    <lineage>
        <taxon>Bacteria</taxon>
        <taxon>Bacillati</taxon>
        <taxon>Mycoplasmatota</taxon>
        <taxon>Mycoplasmoidales</taxon>
        <taxon>Metamycoplasmataceae</taxon>
        <taxon>Metamycoplasma</taxon>
    </lineage>
</organism>
<dbReference type="OrthoDB" id="403954at2"/>
<feature type="transmembrane region" description="Helical" evidence="9">
    <location>
        <begin position="296"/>
        <end position="314"/>
    </location>
</feature>
<dbReference type="GO" id="GO:0005524">
    <property type="term" value="F:ATP binding"/>
    <property type="evidence" value="ECO:0007669"/>
    <property type="project" value="UniProtKB-KW"/>
</dbReference>
<evidence type="ECO:0000256" key="7">
    <source>
        <dbReference type="ARBA" id="ARBA00022989"/>
    </source>
</evidence>
<dbReference type="PROSITE" id="PS50929">
    <property type="entry name" value="ABC_TM1F"/>
    <property type="match status" value="1"/>
</dbReference>
<comment type="subcellular location">
    <subcellularLocation>
        <location evidence="1">Cell membrane</location>
        <topology evidence="1">Multi-pass membrane protein</topology>
    </subcellularLocation>
</comment>
<dbReference type="GO" id="GO:0008234">
    <property type="term" value="F:cysteine-type peptidase activity"/>
    <property type="evidence" value="ECO:0007669"/>
    <property type="project" value="UniProtKB-KW"/>
</dbReference>
<name>N9VD73_9BACT</name>
<dbReference type="PROSITE" id="PS50990">
    <property type="entry name" value="PEPTIDASE_C39"/>
    <property type="match status" value="1"/>
</dbReference>
<evidence type="ECO:0000256" key="3">
    <source>
        <dbReference type="ARBA" id="ARBA00022692"/>
    </source>
</evidence>
<evidence type="ECO:0000259" key="10">
    <source>
        <dbReference type="PROSITE" id="PS50929"/>
    </source>
</evidence>
<dbReference type="eggNOG" id="COG2274">
    <property type="taxonomic scope" value="Bacteria"/>
</dbReference>
<dbReference type="InterPro" id="IPR011527">
    <property type="entry name" value="ABC1_TM_dom"/>
</dbReference>
<dbReference type="InterPro" id="IPR027417">
    <property type="entry name" value="P-loop_NTPase"/>
</dbReference>
<evidence type="ECO:0000256" key="1">
    <source>
        <dbReference type="ARBA" id="ARBA00004651"/>
    </source>
</evidence>
<dbReference type="Gene3D" id="3.40.50.300">
    <property type="entry name" value="P-loop containing nucleotide triphosphate hydrolases"/>
    <property type="match status" value="1"/>
</dbReference>
<evidence type="ECO:0000256" key="4">
    <source>
        <dbReference type="ARBA" id="ARBA00022741"/>
    </source>
</evidence>
<feature type="transmembrane region" description="Helical" evidence="9">
    <location>
        <begin position="153"/>
        <end position="178"/>
    </location>
</feature>
<reference evidence="12 13" key="1">
    <citation type="journal article" date="2013" name="Genome Announc.">
        <title>Draft Genome Sequences of Mycoplasma auris and Mycoplasma yeatsii, Two Species of the Ear Canal of Caprinae.</title>
        <authorList>
            <person name="Dordet-Frisoni E."/>
            <person name="Baranowski E."/>
            <person name="Barre A."/>
            <person name="Blanchard A."/>
            <person name="Breton M."/>
            <person name="Couture C."/>
            <person name="Dupuy V."/>
            <person name="Gaurivaud P."/>
            <person name="Jacob D."/>
            <person name="Lemaitre C."/>
            <person name="Manso-Silvan L."/>
            <person name="Nikolski M."/>
            <person name="Nouvel L.X."/>
            <person name="Poumarat F."/>
            <person name="Sirand-Pugnet P."/>
            <person name="Thebault P."/>
            <person name="Theil S."/>
            <person name="Thiaucourt F."/>
            <person name="Citti C."/>
            <person name="Tardy F."/>
        </authorList>
    </citation>
    <scope>NUCLEOTIDE SEQUENCE [LARGE SCALE GENOMIC DNA]</scope>
    <source>
        <strain evidence="12 13">15026</strain>
    </source>
</reference>
<dbReference type="InterPro" id="IPR003439">
    <property type="entry name" value="ABC_transporter-like_ATP-bd"/>
</dbReference>
<keyword evidence="6 12" id="KW-0067">ATP-binding</keyword>
<keyword evidence="12" id="KW-0645">Protease</keyword>
<proteinExistence type="inferred from homology"/>
<dbReference type="SUPFAM" id="SSF90123">
    <property type="entry name" value="ABC transporter transmembrane region"/>
    <property type="match status" value="1"/>
</dbReference>
<dbReference type="EMBL" id="AORI01000001">
    <property type="protein sequence ID" value="ENY69366.1"/>
    <property type="molecule type" value="Genomic_DNA"/>
</dbReference>
<dbReference type="Pfam" id="PF03412">
    <property type="entry name" value="Peptidase_C39"/>
    <property type="match status" value="1"/>
</dbReference>
<dbReference type="PATRIC" id="fig|1188233.3.peg.78"/>
<feature type="domain" description="ABC transmembrane type-1" evidence="10">
    <location>
        <begin position="155"/>
        <end position="324"/>
    </location>
</feature>
<keyword evidence="13" id="KW-1185">Reference proteome</keyword>
<dbReference type="Gene3D" id="1.20.1560.10">
    <property type="entry name" value="ABC transporter type 1, transmembrane domain"/>
    <property type="match status" value="1"/>
</dbReference>
<keyword evidence="5" id="KW-0788">Thiol protease</keyword>
<dbReference type="NCBIfam" id="NF045998">
    <property type="entry name" value="cleave_ABC_plasm"/>
    <property type="match status" value="1"/>
</dbReference>
<dbReference type="PANTHER" id="PTHR43158:SF2">
    <property type="entry name" value="SKFA PEPTIDE EXPORT ATP-BINDING PROTEIN SKFE"/>
    <property type="match status" value="1"/>
</dbReference>
<feature type="transmembrane region" description="Helical" evidence="9">
    <location>
        <begin position="383"/>
        <end position="402"/>
    </location>
</feature>
<dbReference type="InterPro" id="IPR036640">
    <property type="entry name" value="ABC1_TM_sf"/>
</dbReference>
<keyword evidence="3 9" id="KW-0812">Transmembrane</keyword>
<comment type="caution">
    <text evidence="12">The sequence shown here is derived from an EMBL/GenBank/DDBJ whole genome shotgun (WGS) entry which is preliminary data.</text>
</comment>
<gene>
    <name evidence="12" type="ORF">MAU_0780</name>
</gene>
<accession>N9VD73</accession>
<comment type="similarity">
    <text evidence="2">Belongs to the ABC transporter superfamily.</text>
</comment>
<dbReference type="STRING" id="1188233.MAU_0780"/>
<dbReference type="RefSeq" id="WP_004423187.1">
    <property type="nucleotide sequence ID" value="NZ_AORI01000001.1"/>
</dbReference>
<evidence type="ECO:0000313" key="13">
    <source>
        <dbReference type="Proteomes" id="UP000013131"/>
    </source>
</evidence>
<dbReference type="PANTHER" id="PTHR43158">
    <property type="entry name" value="SKFA PEPTIDE EXPORT ATP-BINDING PROTEIN SKFE"/>
    <property type="match status" value="1"/>
</dbReference>
<evidence type="ECO:0000256" key="9">
    <source>
        <dbReference type="SAM" id="Phobius"/>
    </source>
</evidence>
<dbReference type="GO" id="GO:0006508">
    <property type="term" value="P:proteolysis"/>
    <property type="evidence" value="ECO:0007669"/>
    <property type="project" value="UniProtKB-KW"/>
</dbReference>
<dbReference type="GO" id="GO:0140359">
    <property type="term" value="F:ABC-type transporter activity"/>
    <property type="evidence" value="ECO:0007669"/>
    <property type="project" value="InterPro"/>
</dbReference>